<reference evidence="6" key="1">
    <citation type="submission" date="2025-08" db="UniProtKB">
        <authorList>
            <consortium name="Ensembl"/>
        </authorList>
    </citation>
    <scope>IDENTIFICATION</scope>
</reference>
<keyword evidence="1 3" id="KW-0403">Intermediate filament</keyword>
<dbReference type="AlphaFoldDB" id="A0A3Q2QVA8"/>
<evidence type="ECO:0000256" key="3">
    <source>
        <dbReference type="RuleBase" id="RU000685"/>
    </source>
</evidence>
<reference evidence="6" key="2">
    <citation type="submission" date="2025-09" db="UniProtKB">
        <authorList>
            <consortium name="Ensembl"/>
        </authorList>
    </citation>
    <scope>IDENTIFICATION</scope>
</reference>
<dbReference type="Pfam" id="PF16208">
    <property type="entry name" value="Keratin_2_head"/>
    <property type="match status" value="1"/>
</dbReference>
<dbReference type="FunFam" id="1.20.5.1160:FF:000001">
    <property type="entry name" value="Keratin type II"/>
    <property type="match status" value="1"/>
</dbReference>
<dbReference type="GO" id="GO:0045109">
    <property type="term" value="P:intermediate filament organization"/>
    <property type="evidence" value="ECO:0007669"/>
    <property type="project" value="TreeGrafter"/>
</dbReference>
<keyword evidence="7" id="KW-1185">Reference proteome</keyword>
<protein>
    <submittedName>
        <fullName evidence="6">Keratin 8</fullName>
    </submittedName>
</protein>
<dbReference type="GO" id="GO:0005615">
    <property type="term" value="C:extracellular space"/>
    <property type="evidence" value="ECO:0007669"/>
    <property type="project" value="TreeGrafter"/>
</dbReference>
<dbReference type="Gene3D" id="1.20.5.1160">
    <property type="entry name" value="Vasodilator-stimulated phosphoprotein"/>
    <property type="match status" value="1"/>
</dbReference>
<dbReference type="InterPro" id="IPR003054">
    <property type="entry name" value="Keratin_II"/>
</dbReference>
<dbReference type="Pfam" id="PF00038">
    <property type="entry name" value="Filament"/>
    <property type="match status" value="2"/>
</dbReference>
<proteinExistence type="inferred from homology"/>
<evidence type="ECO:0000256" key="1">
    <source>
        <dbReference type="ARBA" id="ARBA00022754"/>
    </source>
</evidence>
<evidence type="ECO:0000256" key="4">
    <source>
        <dbReference type="SAM" id="Coils"/>
    </source>
</evidence>
<sequence>MSFGVKNNRKISSPPQMGFSSRTFAGSGGVKISRAVYAGRVFNDTRAHDHRGMPVAGRWPSPGYTSILLQGRAEISGTPVTAVTVNKSLLVPLNIEIDPTIQAVRSQEKQQIQVLNDRFASFIDKVRSLEQQNKILETKWSLLQQQTSVHSNIDDMFKAYISNLHRQLDSLGKEKMKLEGYLYSKHDLVEDIKKKYEDEVSKRMECESDFILIKKDMDQAFINKAELEAKSDGLTDEVDFLRLIYEELPHLTSNIHILTSKIGAIKGQCTNLEMAMNDANDHIKDLEEALWRAKQGMAHQIREYQDLMNLKLALDIEIATYRKLLEGEEDRLANGIEAIKIFQKNSNYSGFPTDRMKKYSSGFSRFSSAGDGRGLDSFSSGSDSSYNMTQSQKNVIIKTIETSDGKVVSKSSEVIGD</sequence>
<dbReference type="GO" id="GO:0045095">
    <property type="term" value="C:keratin filament"/>
    <property type="evidence" value="ECO:0007669"/>
    <property type="project" value="InterPro"/>
</dbReference>
<dbReference type="Gene3D" id="1.20.5.170">
    <property type="match status" value="1"/>
</dbReference>
<organism evidence="6 7">
    <name type="scientific">Fundulus heteroclitus</name>
    <name type="common">Killifish</name>
    <name type="synonym">Mummichog</name>
    <dbReference type="NCBI Taxonomy" id="8078"/>
    <lineage>
        <taxon>Eukaryota</taxon>
        <taxon>Metazoa</taxon>
        <taxon>Chordata</taxon>
        <taxon>Craniata</taxon>
        <taxon>Vertebrata</taxon>
        <taxon>Euteleostomi</taxon>
        <taxon>Actinopterygii</taxon>
        <taxon>Neopterygii</taxon>
        <taxon>Teleostei</taxon>
        <taxon>Neoteleostei</taxon>
        <taxon>Acanthomorphata</taxon>
        <taxon>Ovalentaria</taxon>
        <taxon>Atherinomorphae</taxon>
        <taxon>Cyprinodontiformes</taxon>
        <taxon>Fundulidae</taxon>
        <taxon>Fundulus</taxon>
    </lineage>
</organism>
<dbReference type="PROSITE" id="PS51842">
    <property type="entry name" value="IF_ROD_2"/>
    <property type="match status" value="1"/>
</dbReference>
<evidence type="ECO:0000313" key="7">
    <source>
        <dbReference type="Proteomes" id="UP000265000"/>
    </source>
</evidence>
<evidence type="ECO:0000256" key="2">
    <source>
        <dbReference type="ARBA" id="ARBA00023054"/>
    </source>
</evidence>
<feature type="domain" description="IF rod" evidence="5">
    <location>
        <begin position="108"/>
        <end position="332"/>
    </location>
</feature>
<dbReference type="PANTHER" id="PTHR45616">
    <property type="entry name" value="GATA-TYPE DOMAIN-CONTAINING PROTEIN"/>
    <property type="match status" value="1"/>
</dbReference>
<dbReference type="PROSITE" id="PS00226">
    <property type="entry name" value="IF_ROD_1"/>
    <property type="match status" value="1"/>
</dbReference>
<feature type="coiled-coil region" evidence="4">
    <location>
        <begin position="112"/>
        <end position="146"/>
    </location>
</feature>
<dbReference type="GO" id="GO:0030280">
    <property type="term" value="F:structural constituent of skin epidermis"/>
    <property type="evidence" value="ECO:0007669"/>
    <property type="project" value="TreeGrafter"/>
</dbReference>
<dbReference type="InterPro" id="IPR032444">
    <property type="entry name" value="Keratin_2_head"/>
</dbReference>
<dbReference type="SMART" id="SM01391">
    <property type="entry name" value="Filament"/>
    <property type="match status" value="1"/>
</dbReference>
<dbReference type="PANTHER" id="PTHR45616:SF59">
    <property type="entry name" value="KERATIN, TYPE II CYTOSKELETAL 8"/>
    <property type="match status" value="1"/>
</dbReference>
<evidence type="ECO:0000259" key="5">
    <source>
        <dbReference type="PROSITE" id="PS51842"/>
    </source>
</evidence>
<keyword evidence="2 4" id="KW-0175">Coiled coil</keyword>
<dbReference type="GO" id="GO:0031424">
    <property type="term" value="P:keratinization"/>
    <property type="evidence" value="ECO:0007669"/>
    <property type="project" value="TreeGrafter"/>
</dbReference>
<dbReference type="GeneTree" id="ENSGT00940000161090"/>
<dbReference type="SUPFAM" id="SSF64593">
    <property type="entry name" value="Intermediate filament protein, coiled coil region"/>
    <property type="match status" value="2"/>
</dbReference>
<comment type="similarity">
    <text evidence="3">Belongs to the intermediate filament family.</text>
</comment>
<accession>A0A3Q2QVA8</accession>
<dbReference type="Proteomes" id="UP000265000">
    <property type="component" value="Unplaced"/>
</dbReference>
<dbReference type="Ensembl" id="ENSFHET00000024376.1">
    <property type="protein sequence ID" value="ENSFHEP00000031714.1"/>
    <property type="gene ID" value="ENSFHEG00000017838.1"/>
</dbReference>
<dbReference type="InterPro" id="IPR039008">
    <property type="entry name" value="IF_rod_dom"/>
</dbReference>
<name>A0A3Q2QVA8_FUNHE</name>
<dbReference type="PRINTS" id="PR01276">
    <property type="entry name" value="TYPE2KERATIN"/>
</dbReference>
<evidence type="ECO:0000313" key="6">
    <source>
        <dbReference type="Ensembl" id="ENSFHEP00000031714.1"/>
    </source>
</evidence>
<dbReference type="InterPro" id="IPR018039">
    <property type="entry name" value="IF_conserved"/>
</dbReference>